<comment type="caution">
    <text evidence="1">The sequence shown here is derived from an EMBL/GenBank/DDBJ whole genome shotgun (WGS) entry which is preliminary data.</text>
</comment>
<protein>
    <submittedName>
        <fullName evidence="1">Uncharacterized protein</fullName>
    </submittedName>
</protein>
<organism evidence="1 2">
    <name type="scientific">Mycoemilia scoparia</name>
    <dbReference type="NCBI Taxonomy" id="417184"/>
    <lineage>
        <taxon>Eukaryota</taxon>
        <taxon>Fungi</taxon>
        <taxon>Fungi incertae sedis</taxon>
        <taxon>Zoopagomycota</taxon>
        <taxon>Kickxellomycotina</taxon>
        <taxon>Kickxellomycetes</taxon>
        <taxon>Kickxellales</taxon>
        <taxon>Kickxellaceae</taxon>
        <taxon>Mycoemilia</taxon>
    </lineage>
</organism>
<dbReference type="AlphaFoldDB" id="A0A9W8A289"/>
<name>A0A9W8A289_9FUNG</name>
<proteinExistence type="predicted"/>
<accession>A0A9W8A289</accession>
<evidence type="ECO:0000313" key="2">
    <source>
        <dbReference type="Proteomes" id="UP001150538"/>
    </source>
</evidence>
<keyword evidence="2" id="KW-1185">Reference proteome</keyword>
<sequence>MCLRPDIEDSLGKPISESMGWYTYNRSSSNIHVHILYEDDVAIDFCWDCGDPPEGTAAESLTD</sequence>
<dbReference type="Proteomes" id="UP001150538">
    <property type="component" value="Unassembled WGS sequence"/>
</dbReference>
<dbReference type="EMBL" id="JANBPU010000067">
    <property type="protein sequence ID" value="KAJ1917608.1"/>
    <property type="molecule type" value="Genomic_DNA"/>
</dbReference>
<gene>
    <name evidence="1" type="ORF">H4219_003122</name>
</gene>
<reference evidence="1" key="1">
    <citation type="submission" date="2022-07" db="EMBL/GenBank/DDBJ databases">
        <title>Phylogenomic reconstructions and comparative analyses of Kickxellomycotina fungi.</title>
        <authorList>
            <person name="Reynolds N.K."/>
            <person name="Stajich J.E."/>
            <person name="Barry K."/>
            <person name="Grigoriev I.V."/>
            <person name="Crous P."/>
            <person name="Smith M.E."/>
        </authorList>
    </citation>
    <scope>NUCLEOTIDE SEQUENCE</scope>
    <source>
        <strain evidence="1">NBRC 100468</strain>
    </source>
</reference>
<evidence type="ECO:0000313" key="1">
    <source>
        <dbReference type="EMBL" id="KAJ1917608.1"/>
    </source>
</evidence>